<dbReference type="PANTHER" id="PTHR10656">
    <property type="entry name" value="CELL FATE DETERMINING PROTEIN MAB21-RELATED"/>
    <property type="match status" value="1"/>
</dbReference>
<evidence type="ECO:0000256" key="1">
    <source>
        <dbReference type="ARBA" id="ARBA00008307"/>
    </source>
</evidence>
<gene>
    <name evidence="5" type="ORF">UPYG_G00340080</name>
</gene>
<dbReference type="Gene3D" id="1.10.1410.40">
    <property type="match status" value="1"/>
</dbReference>
<accession>A0ABD0WIM2</accession>
<dbReference type="Pfam" id="PF20266">
    <property type="entry name" value="Mab-21_C"/>
    <property type="match status" value="1"/>
</dbReference>
<feature type="domain" description="Mab-21-like HhH/H2TH-like" evidence="4">
    <location>
        <begin position="306"/>
        <end position="403"/>
    </location>
</feature>
<proteinExistence type="inferred from homology"/>
<reference evidence="5 6" key="1">
    <citation type="submission" date="2024-06" db="EMBL/GenBank/DDBJ databases">
        <authorList>
            <person name="Pan Q."/>
            <person name="Wen M."/>
            <person name="Jouanno E."/>
            <person name="Zahm M."/>
            <person name="Klopp C."/>
            <person name="Cabau C."/>
            <person name="Louis A."/>
            <person name="Berthelot C."/>
            <person name="Parey E."/>
            <person name="Roest Crollius H."/>
            <person name="Montfort J."/>
            <person name="Robinson-Rechavi M."/>
            <person name="Bouchez O."/>
            <person name="Lampietro C."/>
            <person name="Lopez Roques C."/>
            <person name="Donnadieu C."/>
            <person name="Postlethwait J."/>
            <person name="Bobe J."/>
            <person name="Verreycken H."/>
            <person name="Guiguen Y."/>
        </authorList>
    </citation>
    <scope>NUCLEOTIDE SEQUENCE [LARGE SCALE GENOMIC DNA]</scope>
    <source>
        <strain evidence="5">Up_M1</strain>
        <tissue evidence="5">Testis</tissue>
    </source>
</reference>
<evidence type="ECO:0000313" key="5">
    <source>
        <dbReference type="EMBL" id="KAL0962443.1"/>
    </source>
</evidence>
<name>A0ABD0WIM2_UMBPY</name>
<organism evidence="5 6">
    <name type="scientific">Umbra pygmaea</name>
    <name type="common">Eastern mudminnow</name>
    <dbReference type="NCBI Taxonomy" id="75934"/>
    <lineage>
        <taxon>Eukaryota</taxon>
        <taxon>Metazoa</taxon>
        <taxon>Chordata</taxon>
        <taxon>Craniata</taxon>
        <taxon>Vertebrata</taxon>
        <taxon>Euteleostomi</taxon>
        <taxon>Actinopterygii</taxon>
        <taxon>Neopterygii</taxon>
        <taxon>Teleostei</taxon>
        <taxon>Protacanthopterygii</taxon>
        <taxon>Esociformes</taxon>
        <taxon>Umbridae</taxon>
        <taxon>Umbra</taxon>
    </lineage>
</organism>
<dbReference type="Gene3D" id="3.30.460.90">
    <property type="match status" value="1"/>
</dbReference>
<evidence type="ECO:0008006" key="7">
    <source>
        <dbReference type="Google" id="ProtNLM"/>
    </source>
</evidence>
<dbReference type="FunFam" id="1.10.1410.40:FF:000007">
    <property type="entry name" value="Cyclic GMP-AMP synthase"/>
    <property type="match status" value="1"/>
</dbReference>
<dbReference type="PANTHER" id="PTHR10656:SF35">
    <property type="entry name" value="CYCLIC GMP-AMP SYNTHASE"/>
    <property type="match status" value="1"/>
</dbReference>
<dbReference type="EMBL" id="JAGEUA010000011">
    <property type="protein sequence ID" value="KAL0962443.1"/>
    <property type="molecule type" value="Genomic_DNA"/>
</dbReference>
<keyword evidence="6" id="KW-1185">Reference proteome</keyword>
<feature type="domain" description="Mab-21-like nucleotidyltransferase" evidence="3">
    <location>
        <begin position="97"/>
        <end position="289"/>
    </location>
</feature>
<keyword evidence="2" id="KW-0472">Membrane</keyword>
<evidence type="ECO:0000259" key="4">
    <source>
        <dbReference type="Pfam" id="PF20266"/>
    </source>
</evidence>
<dbReference type="InterPro" id="IPR046906">
    <property type="entry name" value="Mab-21_HhH/H2TH-like"/>
</dbReference>
<dbReference type="InterPro" id="IPR046903">
    <property type="entry name" value="Mab-21-like_nuc_Trfase"/>
</dbReference>
<comment type="similarity">
    <text evidence="1">Belongs to the mab-21 family.</text>
</comment>
<dbReference type="Proteomes" id="UP001557470">
    <property type="component" value="Unassembled WGS sequence"/>
</dbReference>
<evidence type="ECO:0000256" key="2">
    <source>
        <dbReference type="SAM" id="Phobius"/>
    </source>
</evidence>
<sequence length="479" mass="54178">MNSTAQDAEDSSAPAIPAIPLAFTDQNDTPGFQEGLISPELAQWIRFRAEKLKLRLDDRKWAAELVNHLRDSLLEFLKKSDDQPYFQLARVLNSGSYYEMVKIHNANEFDIMLTFPPPSRLNWTELGQYQGLFYQVSLCRPTHSPIRSFLLEDGLTISASKFISEMYLLVRRFIRTYKVSDNSCHWVVNRKRVNSPAVTLSLLEVGNGKQELLSVDVVPALEVSSKQGWPQAARAGPDVDHWLGKKAKRALISQNCFFVPKRPPGRNLDDIAKEGWRISFSHIEKQIISSHGNKKTCCESAATKCCRKQCLKLLKCLIEGLKQRYTKELDALCSYHGKTAFLHTLSTRAEDSLWARRQLPVCFMHLLGALEGHARSGLLPHFFIPNANLFAQPTFPRKALVFLTNALEEQRTHGLPLLMPPAPAPPMEICSPYETQPLQYPDLQKTSPVENVSNKMLFFVAVAVVVFVCLVACWKHMAN</sequence>
<protein>
    <recommendedName>
        <fullName evidence="7">Cyclic GMP-AMP synthase</fullName>
    </recommendedName>
</protein>
<dbReference type="Pfam" id="PF03281">
    <property type="entry name" value="Mab-21"/>
    <property type="match status" value="1"/>
</dbReference>
<comment type="caution">
    <text evidence="5">The sequence shown here is derived from an EMBL/GenBank/DDBJ whole genome shotgun (WGS) entry which is preliminary data.</text>
</comment>
<dbReference type="InterPro" id="IPR024810">
    <property type="entry name" value="MAB21L/cGLR"/>
</dbReference>
<dbReference type="AlphaFoldDB" id="A0ABD0WIM2"/>
<keyword evidence="2" id="KW-0812">Transmembrane</keyword>
<dbReference type="SMART" id="SM01265">
    <property type="entry name" value="Mab-21"/>
    <property type="match status" value="1"/>
</dbReference>
<keyword evidence="2" id="KW-1133">Transmembrane helix</keyword>
<evidence type="ECO:0000259" key="3">
    <source>
        <dbReference type="Pfam" id="PF03281"/>
    </source>
</evidence>
<feature type="transmembrane region" description="Helical" evidence="2">
    <location>
        <begin position="456"/>
        <end position="474"/>
    </location>
</feature>
<evidence type="ECO:0000313" key="6">
    <source>
        <dbReference type="Proteomes" id="UP001557470"/>
    </source>
</evidence>